<feature type="compositionally biased region" description="Pro residues" evidence="1">
    <location>
        <begin position="140"/>
        <end position="160"/>
    </location>
</feature>
<protein>
    <recommendedName>
        <fullName evidence="5">Proline rich protein</fullName>
    </recommendedName>
</protein>
<evidence type="ECO:0000313" key="4">
    <source>
        <dbReference type="Proteomes" id="UP000094008"/>
    </source>
</evidence>
<dbReference type="EMBL" id="LZSY01000021">
    <property type="protein sequence ID" value="OBB96859.1"/>
    <property type="molecule type" value="Genomic_DNA"/>
</dbReference>
<feature type="transmembrane region" description="Helical" evidence="2">
    <location>
        <begin position="21"/>
        <end position="40"/>
    </location>
</feature>
<keyword evidence="2" id="KW-1133">Transmembrane helix</keyword>
<evidence type="ECO:0000313" key="3">
    <source>
        <dbReference type="EMBL" id="OBB96859.1"/>
    </source>
</evidence>
<evidence type="ECO:0000256" key="2">
    <source>
        <dbReference type="SAM" id="Phobius"/>
    </source>
</evidence>
<dbReference type="RefSeq" id="WP_064878990.1">
    <property type="nucleotide sequence ID" value="NZ_LZSY01000021.1"/>
</dbReference>
<accession>A0A1A0WEU6</accession>
<dbReference type="Proteomes" id="UP000094008">
    <property type="component" value="Unassembled WGS sequence"/>
</dbReference>
<comment type="caution">
    <text evidence="3">The sequence shown here is derived from an EMBL/GenBank/DDBJ whole genome shotgun (WGS) entry which is preliminary data.</text>
</comment>
<evidence type="ECO:0008006" key="5">
    <source>
        <dbReference type="Google" id="ProtNLM"/>
    </source>
</evidence>
<feature type="compositionally biased region" description="Low complexity" evidence="1">
    <location>
        <begin position="79"/>
        <end position="139"/>
    </location>
</feature>
<dbReference type="PRINTS" id="PR01217">
    <property type="entry name" value="PRICHEXTENSN"/>
</dbReference>
<reference evidence="4" key="1">
    <citation type="submission" date="2016-06" db="EMBL/GenBank/DDBJ databases">
        <authorList>
            <person name="Sutton G."/>
            <person name="Brinkac L."/>
            <person name="Sanka R."/>
            <person name="Adams M."/>
            <person name="Lau E."/>
            <person name="Mehaffy C."/>
            <person name="Tameris M."/>
            <person name="Hatherill M."/>
            <person name="Hanekom W."/>
            <person name="Mahomed H."/>
            <person name="Mcshane H."/>
        </authorList>
    </citation>
    <scope>NUCLEOTIDE SEQUENCE [LARGE SCALE GENOMIC DNA]</scope>
    <source>
        <strain evidence="4">852002-10433_SCH5171157</strain>
    </source>
</reference>
<evidence type="ECO:0000256" key="1">
    <source>
        <dbReference type="SAM" id="MobiDB-lite"/>
    </source>
</evidence>
<sequence length="174" mass="18701">MKPDFTKLTDAANRLWRSRLGRVRTSTVVLIVAFIALSWLQQEYRPKQTAPQSPDTQVVPPGFVPDPDYTWVPRTKLQTPRSTTPTTETETPETTETTTPTTTETTTPTEPVPGESTSTTTTPSPGAPRTTVFDPDGPGLLPPITLPLGPAPAPAPPAEQPLPGQESVAPTLPR</sequence>
<gene>
    <name evidence="3" type="ORF">A5779_16270</name>
</gene>
<dbReference type="OrthoDB" id="4753579at2"/>
<organism evidence="3 4">
    <name type="scientific">Mycolicibacterium peregrinum</name>
    <name type="common">Mycobacterium peregrinum</name>
    <dbReference type="NCBI Taxonomy" id="43304"/>
    <lineage>
        <taxon>Bacteria</taxon>
        <taxon>Bacillati</taxon>
        <taxon>Actinomycetota</taxon>
        <taxon>Actinomycetes</taxon>
        <taxon>Mycobacteriales</taxon>
        <taxon>Mycobacteriaceae</taxon>
        <taxon>Mycolicibacterium</taxon>
    </lineage>
</organism>
<dbReference type="AlphaFoldDB" id="A0A1A0WEU6"/>
<name>A0A1A0WEU6_MYCPR</name>
<keyword evidence="2" id="KW-0812">Transmembrane</keyword>
<proteinExistence type="predicted"/>
<feature type="region of interest" description="Disordered" evidence="1">
    <location>
        <begin position="48"/>
        <end position="174"/>
    </location>
</feature>
<keyword evidence="2" id="KW-0472">Membrane</keyword>